<dbReference type="InterPro" id="IPR004447">
    <property type="entry name" value="Peptidase_S41A"/>
</dbReference>
<dbReference type="PROSITE" id="PS50106">
    <property type="entry name" value="PDZ"/>
    <property type="match status" value="1"/>
</dbReference>
<comment type="caution">
    <text evidence="7">The sequence shown here is derived from an EMBL/GenBank/DDBJ whole genome shotgun (WGS) entry which is preliminary data.</text>
</comment>
<dbReference type="InterPro" id="IPR001478">
    <property type="entry name" value="PDZ"/>
</dbReference>
<evidence type="ECO:0000256" key="1">
    <source>
        <dbReference type="ARBA" id="ARBA00009179"/>
    </source>
</evidence>
<organism evidence="7 8">
    <name type="scientific">Microscilla marina ATCC 23134</name>
    <dbReference type="NCBI Taxonomy" id="313606"/>
    <lineage>
        <taxon>Bacteria</taxon>
        <taxon>Pseudomonadati</taxon>
        <taxon>Bacteroidota</taxon>
        <taxon>Cytophagia</taxon>
        <taxon>Cytophagales</taxon>
        <taxon>Microscillaceae</taxon>
        <taxon>Microscilla</taxon>
    </lineage>
</organism>
<dbReference type="GO" id="GO:0008236">
    <property type="term" value="F:serine-type peptidase activity"/>
    <property type="evidence" value="ECO:0007669"/>
    <property type="project" value="UniProtKB-KW"/>
</dbReference>
<dbReference type="EC" id="3.4.21.-" evidence="7"/>
<keyword evidence="2 5" id="KW-0645">Protease</keyword>
<reference evidence="7 8" key="1">
    <citation type="submission" date="2007-01" db="EMBL/GenBank/DDBJ databases">
        <authorList>
            <person name="Haygood M."/>
            <person name="Podell S."/>
            <person name="Anderson C."/>
            <person name="Hopkinson B."/>
            <person name="Roe K."/>
            <person name="Barbeau K."/>
            <person name="Gaasterland T."/>
            <person name="Ferriera S."/>
            <person name="Johnson J."/>
            <person name="Kravitz S."/>
            <person name="Beeson K."/>
            <person name="Sutton G."/>
            <person name="Rogers Y.-H."/>
            <person name="Friedman R."/>
            <person name="Frazier M."/>
            <person name="Venter J.C."/>
        </authorList>
    </citation>
    <scope>NUCLEOTIDE SEQUENCE [LARGE SCALE GENOMIC DNA]</scope>
    <source>
        <strain evidence="7 8">ATCC 23134</strain>
    </source>
</reference>
<keyword evidence="3 5" id="KW-0378">Hydrolase</keyword>
<evidence type="ECO:0000256" key="4">
    <source>
        <dbReference type="ARBA" id="ARBA00022825"/>
    </source>
</evidence>
<dbReference type="AlphaFoldDB" id="A1ZZG1"/>
<dbReference type="Pfam" id="PF03572">
    <property type="entry name" value="Peptidase_S41"/>
    <property type="match status" value="1"/>
</dbReference>
<dbReference type="GO" id="GO:0004175">
    <property type="term" value="F:endopeptidase activity"/>
    <property type="evidence" value="ECO:0007669"/>
    <property type="project" value="TreeGrafter"/>
</dbReference>
<dbReference type="OrthoDB" id="9812068at2"/>
<dbReference type="SUPFAM" id="SSF50156">
    <property type="entry name" value="PDZ domain-like"/>
    <property type="match status" value="1"/>
</dbReference>
<dbReference type="Gene3D" id="2.30.42.10">
    <property type="match status" value="1"/>
</dbReference>
<dbReference type="InterPro" id="IPR005151">
    <property type="entry name" value="Tail-specific_protease"/>
</dbReference>
<gene>
    <name evidence="7" type="ORF">M23134_00981</name>
</gene>
<dbReference type="Gene3D" id="3.30.750.44">
    <property type="match status" value="1"/>
</dbReference>
<dbReference type="SMART" id="SM00228">
    <property type="entry name" value="PDZ"/>
    <property type="match status" value="1"/>
</dbReference>
<evidence type="ECO:0000256" key="3">
    <source>
        <dbReference type="ARBA" id="ARBA00022801"/>
    </source>
</evidence>
<dbReference type="InterPro" id="IPR041489">
    <property type="entry name" value="PDZ_6"/>
</dbReference>
<dbReference type="GO" id="GO:0030288">
    <property type="term" value="C:outer membrane-bounded periplasmic space"/>
    <property type="evidence" value="ECO:0007669"/>
    <property type="project" value="TreeGrafter"/>
</dbReference>
<accession>A1ZZG1</accession>
<dbReference type="SUPFAM" id="SSF52096">
    <property type="entry name" value="ClpP/crotonase"/>
    <property type="match status" value="1"/>
</dbReference>
<dbReference type="Gene3D" id="3.90.226.10">
    <property type="entry name" value="2-enoyl-CoA Hydratase, Chain A, domain 1"/>
    <property type="match status" value="1"/>
</dbReference>
<name>A1ZZG1_MICM2</name>
<dbReference type="InterPro" id="IPR029045">
    <property type="entry name" value="ClpP/crotonase-like_dom_sf"/>
</dbReference>
<dbReference type="Proteomes" id="UP000004095">
    <property type="component" value="Unassembled WGS sequence"/>
</dbReference>
<dbReference type="GO" id="GO:0006508">
    <property type="term" value="P:proteolysis"/>
    <property type="evidence" value="ECO:0007669"/>
    <property type="project" value="UniProtKB-KW"/>
</dbReference>
<feature type="domain" description="PDZ" evidence="6">
    <location>
        <begin position="83"/>
        <end position="152"/>
    </location>
</feature>
<evidence type="ECO:0000256" key="2">
    <source>
        <dbReference type="ARBA" id="ARBA00022670"/>
    </source>
</evidence>
<keyword evidence="8" id="KW-1185">Reference proteome</keyword>
<dbReference type="PANTHER" id="PTHR32060">
    <property type="entry name" value="TAIL-SPECIFIC PROTEASE"/>
    <property type="match status" value="1"/>
</dbReference>
<proteinExistence type="inferred from homology"/>
<evidence type="ECO:0000259" key="6">
    <source>
        <dbReference type="PROSITE" id="PS50106"/>
    </source>
</evidence>
<sequence length="551" mass="61948">MKKFIKKKYIAITAMFLFVGLLAFKPIDKYFEIAKSMELYAQVYREVNQNYVDDVSPSTVMKNGLDGMLKSLDPYTNYIPEDEIEDYRTQNTGQYGGIGVVSRTYKGKTIIVKYDKASPAYKAGLKIGDEIVEVDGINIQNKSTKEIDKIFKGQAGTKMSLMIARPGENTRKKFEVTRQNIKIQDVPYSGMLANEVGYIKLQGFTRTASKEVKEAFKKLKKEGMKKLVLDLRGNPGGLVIEAVNICNMFVGRGVEVVNTKGKVKDFNRGYKTMGEAMDLEIPVVLLLNGSSASASEIVAGFLQDSDRGIIIGQRSFGKGLVQIPRPLSYNSQVKITTAKYYIPSGRCIQAIDYSDHDAGALHDRMADSLKKPFKTKNGRTVYDGVGLDPDVPVKARKLALITTTLLEQGLIFDYVTAYVGKHKKIKPAKAFQLSNAEYQDFVQWLKGKQYSYTTKVEKSLKALAEKAKKEKTYSKIKAQIESVKKKMAASKAIDLTTFKAEIKQQLELEIVLRYYLEEGQIEATFERDKEVQEALKLFKNMARYRKLLAGK</sequence>
<dbReference type="Pfam" id="PF17820">
    <property type="entry name" value="PDZ_6"/>
    <property type="match status" value="1"/>
</dbReference>
<dbReference type="CDD" id="cd06782">
    <property type="entry name" value="cpPDZ_CPP-like"/>
    <property type="match status" value="1"/>
</dbReference>
<dbReference type="SMART" id="SM00245">
    <property type="entry name" value="TSPc"/>
    <property type="match status" value="1"/>
</dbReference>
<dbReference type="eggNOG" id="COG0793">
    <property type="taxonomic scope" value="Bacteria"/>
</dbReference>
<dbReference type="NCBIfam" id="TIGR00225">
    <property type="entry name" value="prc"/>
    <property type="match status" value="1"/>
</dbReference>
<evidence type="ECO:0000313" key="8">
    <source>
        <dbReference type="Proteomes" id="UP000004095"/>
    </source>
</evidence>
<dbReference type="EMBL" id="AAWS01000077">
    <property type="protein sequence ID" value="EAY24207.1"/>
    <property type="molecule type" value="Genomic_DNA"/>
</dbReference>
<dbReference type="GO" id="GO:0007165">
    <property type="term" value="P:signal transduction"/>
    <property type="evidence" value="ECO:0007669"/>
    <property type="project" value="TreeGrafter"/>
</dbReference>
<evidence type="ECO:0000313" key="7">
    <source>
        <dbReference type="EMBL" id="EAY24207.1"/>
    </source>
</evidence>
<protein>
    <submittedName>
        <fullName evidence="7">Carboxyl-terminal protease</fullName>
        <ecNumber evidence="7">3.4.21.-</ecNumber>
    </submittedName>
</protein>
<evidence type="ECO:0000256" key="5">
    <source>
        <dbReference type="RuleBase" id="RU004404"/>
    </source>
</evidence>
<dbReference type="RefSeq" id="WP_002705238.1">
    <property type="nucleotide sequence ID" value="NZ_AAWS01000077.1"/>
</dbReference>
<dbReference type="PANTHER" id="PTHR32060:SF30">
    <property type="entry name" value="CARBOXY-TERMINAL PROCESSING PROTEASE CTPA"/>
    <property type="match status" value="1"/>
</dbReference>
<dbReference type="CDD" id="cd07560">
    <property type="entry name" value="Peptidase_S41_CPP"/>
    <property type="match status" value="1"/>
</dbReference>
<comment type="similarity">
    <text evidence="1 5">Belongs to the peptidase S41A family.</text>
</comment>
<dbReference type="InterPro" id="IPR036034">
    <property type="entry name" value="PDZ_sf"/>
</dbReference>
<keyword evidence="4 5" id="KW-0720">Serine protease</keyword>